<keyword evidence="6" id="KW-1015">Disulfide bond</keyword>
<dbReference type="Proteomes" id="UP000515126">
    <property type="component" value="Unplaced"/>
</dbReference>
<evidence type="ECO:0000313" key="11">
    <source>
        <dbReference type="Proteomes" id="UP000515126"/>
    </source>
</evidence>
<sequence length="140" mass="15915">MTRLLLVLWASMVSVDLARGMIIYKGPARNLTCFHCFNVSQASQCRPTECQSNEKVCVSREVLLNKRKNRKTEITKRCATTCPKTNDFNQLSLSGIQDTIIRRCCSWDHCNRAPGSWEGFWSLPGWLLLPMGLALFCTLL</sequence>
<dbReference type="RefSeq" id="XP_021010924.1">
    <property type="nucleotide sequence ID" value="XM_021155265.1"/>
</dbReference>
<dbReference type="Gene3D" id="2.10.60.10">
    <property type="entry name" value="CD59"/>
    <property type="match status" value="1"/>
</dbReference>
<feature type="chain" id="PRO_5027590127" evidence="9">
    <location>
        <begin position="21"/>
        <end position="140"/>
    </location>
</feature>
<evidence type="ECO:0000256" key="7">
    <source>
        <dbReference type="ARBA" id="ARBA00023180"/>
    </source>
</evidence>
<gene>
    <name evidence="12" type="primary">LOC110289063</name>
</gene>
<dbReference type="GO" id="GO:0098552">
    <property type="term" value="C:side of membrane"/>
    <property type="evidence" value="ECO:0007669"/>
    <property type="project" value="UniProtKB-KW"/>
</dbReference>
<feature type="signal peptide" evidence="9">
    <location>
        <begin position="1"/>
        <end position="20"/>
    </location>
</feature>
<evidence type="ECO:0000256" key="9">
    <source>
        <dbReference type="SAM" id="SignalP"/>
    </source>
</evidence>
<dbReference type="InterPro" id="IPR051445">
    <property type="entry name" value="LY6H/LY6L_nAChR_modulators"/>
</dbReference>
<dbReference type="InterPro" id="IPR045860">
    <property type="entry name" value="Snake_toxin-like_sf"/>
</dbReference>
<name>A0A6P5P9V9_MUSCR</name>
<evidence type="ECO:0000256" key="6">
    <source>
        <dbReference type="ARBA" id="ARBA00023157"/>
    </source>
</evidence>
<keyword evidence="5" id="KW-0472">Membrane</keyword>
<dbReference type="AlphaFoldDB" id="A0A6P5P9V9"/>
<evidence type="ECO:0000256" key="8">
    <source>
        <dbReference type="ARBA" id="ARBA00023288"/>
    </source>
</evidence>
<evidence type="ECO:0000256" key="2">
    <source>
        <dbReference type="ARBA" id="ARBA00022475"/>
    </source>
</evidence>
<comment type="subcellular location">
    <subcellularLocation>
        <location evidence="1">Cell membrane</location>
        <topology evidence="1">Lipid-anchor</topology>
        <topology evidence="1">GPI-anchor</topology>
    </subcellularLocation>
</comment>
<dbReference type="SUPFAM" id="SSF57302">
    <property type="entry name" value="Snake toxin-like"/>
    <property type="match status" value="1"/>
</dbReference>
<dbReference type="CDD" id="cd23551">
    <property type="entry name" value="TFP_LU_ECD_Ly6L"/>
    <property type="match status" value="1"/>
</dbReference>
<keyword evidence="3" id="KW-0336">GPI-anchor</keyword>
<keyword evidence="2" id="KW-1003">Cell membrane</keyword>
<accession>A0A6P5P9V9</accession>
<protein>
    <submittedName>
        <fullName evidence="12">Lymphocyte antigen 6L-like</fullName>
    </submittedName>
</protein>
<evidence type="ECO:0000259" key="10">
    <source>
        <dbReference type="SMART" id="SM00134"/>
    </source>
</evidence>
<evidence type="ECO:0000313" key="12">
    <source>
        <dbReference type="RefSeq" id="XP_021010924.1"/>
    </source>
</evidence>
<organism evidence="11 12">
    <name type="scientific">Mus caroli</name>
    <name type="common">Ryukyu mouse</name>
    <name type="synonym">Ricefield mouse</name>
    <dbReference type="NCBI Taxonomy" id="10089"/>
    <lineage>
        <taxon>Eukaryota</taxon>
        <taxon>Metazoa</taxon>
        <taxon>Chordata</taxon>
        <taxon>Craniata</taxon>
        <taxon>Vertebrata</taxon>
        <taxon>Euteleostomi</taxon>
        <taxon>Mammalia</taxon>
        <taxon>Eutheria</taxon>
        <taxon>Euarchontoglires</taxon>
        <taxon>Glires</taxon>
        <taxon>Rodentia</taxon>
        <taxon>Myomorpha</taxon>
        <taxon>Muroidea</taxon>
        <taxon>Muridae</taxon>
        <taxon>Murinae</taxon>
        <taxon>Mus</taxon>
        <taxon>Mus</taxon>
    </lineage>
</organism>
<reference evidence="12" key="1">
    <citation type="submission" date="2025-08" db="UniProtKB">
        <authorList>
            <consortium name="RefSeq"/>
        </authorList>
    </citation>
    <scope>IDENTIFICATION</scope>
</reference>
<proteinExistence type="predicted"/>
<dbReference type="PANTHER" id="PTHR32217:SF2">
    <property type="entry name" value="LYMPHOCYTE ANTIGEN 6L"/>
    <property type="match status" value="1"/>
</dbReference>
<dbReference type="SMART" id="SM00134">
    <property type="entry name" value="LU"/>
    <property type="match status" value="1"/>
</dbReference>
<evidence type="ECO:0000256" key="4">
    <source>
        <dbReference type="ARBA" id="ARBA00022729"/>
    </source>
</evidence>
<evidence type="ECO:0000256" key="3">
    <source>
        <dbReference type="ARBA" id="ARBA00022622"/>
    </source>
</evidence>
<dbReference type="GeneID" id="110289063"/>
<evidence type="ECO:0000256" key="1">
    <source>
        <dbReference type="ARBA" id="ARBA00004609"/>
    </source>
</evidence>
<dbReference type="GO" id="GO:0005886">
    <property type="term" value="C:plasma membrane"/>
    <property type="evidence" value="ECO:0007669"/>
    <property type="project" value="UniProtKB-SubCell"/>
</dbReference>
<keyword evidence="4 9" id="KW-0732">Signal</keyword>
<keyword evidence="11" id="KW-1185">Reference proteome</keyword>
<feature type="domain" description="UPAR/Ly6" evidence="10">
    <location>
        <begin position="31"/>
        <end position="124"/>
    </location>
</feature>
<keyword evidence="7" id="KW-0325">Glycoprotein</keyword>
<evidence type="ECO:0000256" key="5">
    <source>
        <dbReference type="ARBA" id="ARBA00023136"/>
    </source>
</evidence>
<keyword evidence="8" id="KW-0449">Lipoprotein</keyword>
<dbReference type="InterPro" id="IPR016054">
    <property type="entry name" value="LY6_UPA_recep-like"/>
</dbReference>
<dbReference type="PANTHER" id="PTHR32217">
    <property type="entry name" value="LYMPHOCYTE ANTIGEN 6H"/>
    <property type="match status" value="1"/>
</dbReference>
<dbReference type="KEGG" id="mcal:110289063"/>
<dbReference type="Pfam" id="PF00021">
    <property type="entry name" value="UPAR_LY6"/>
    <property type="match status" value="1"/>
</dbReference>